<evidence type="ECO:0000259" key="4">
    <source>
        <dbReference type="Pfam" id="PF25225"/>
    </source>
</evidence>
<keyword evidence="6" id="KW-1185">Reference proteome</keyword>
<dbReference type="AlphaFoldDB" id="A0A432WUB9"/>
<feature type="chain" id="PRO_5019119695" evidence="1">
    <location>
        <begin position="22"/>
        <end position="610"/>
    </location>
</feature>
<dbReference type="Proteomes" id="UP000286934">
    <property type="component" value="Unassembled WGS sequence"/>
</dbReference>
<evidence type="ECO:0000313" key="6">
    <source>
        <dbReference type="Proteomes" id="UP000286934"/>
    </source>
</evidence>
<comment type="caution">
    <text evidence="5">The sequence shown here is derived from an EMBL/GenBank/DDBJ whole genome shotgun (WGS) entry which is preliminary data.</text>
</comment>
<feature type="signal peptide" evidence="1">
    <location>
        <begin position="1"/>
        <end position="21"/>
    </location>
</feature>
<dbReference type="RefSeq" id="WP_126806515.1">
    <property type="nucleotide sequence ID" value="NZ_PIPP01000002.1"/>
</dbReference>
<dbReference type="EMBL" id="PIPP01000002">
    <property type="protein sequence ID" value="RUO37354.1"/>
    <property type="molecule type" value="Genomic_DNA"/>
</dbReference>
<proteinExistence type="predicted"/>
<protein>
    <submittedName>
        <fullName evidence="5">Uncharacterized protein</fullName>
    </submittedName>
</protein>
<feature type="domain" description="DUF7843" evidence="4">
    <location>
        <begin position="28"/>
        <end position="101"/>
    </location>
</feature>
<dbReference type="Pfam" id="PF25222">
    <property type="entry name" value="DUF7840"/>
    <property type="match status" value="1"/>
</dbReference>
<keyword evidence="1" id="KW-0732">Signal</keyword>
<reference evidence="6" key="1">
    <citation type="journal article" date="2018" name="Front. Microbiol.">
        <title>Genome-Based Analysis Reveals the Taxonomy and Diversity of the Family Idiomarinaceae.</title>
        <authorList>
            <person name="Liu Y."/>
            <person name="Lai Q."/>
            <person name="Shao Z."/>
        </authorList>
    </citation>
    <scope>NUCLEOTIDE SEQUENCE [LARGE SCALE GENOMIC DNA]</scope>
    <source>
        <strain evidence="6">AIS</strain>
    </source>
</reference>
<name>A0A432WUB9_9GAMM</name>
<dbReference type="Pfam" id="PF25225">
    <property type="entry name" value="DUF7843"/>
    <property type="match status" value="1"/>
</dbReference>
<accession>A0A432WUB9</accession>
<feature type="domain" description="DUF7840" evidence="3">
    <location>
        <begin position="396"/>
        <end position="600"/>
    </location>
</feature>
<feature type="domain" description="Lnb N-terminal periplasmic" evidence="2">
    <location>
        <begin position="115"/>
        <end position="263"/>
    </location>
</feature>
<dbReference type="InterPro" id="IPR025178">
    <property type="entry name" value="Lnb_N"/>
</dbReference>
<dbReference type="InterPro" id="IPR057162">
    <property type="entry name" value="DUF7840"/>
</dbReference>
<gene>
    <name evidence="5" type="ORF">CWE13_05165</name>
</gene>
<evidence type="ECO:0000256" key="1">
    <source>
        <dbReference type="SAM" id="SignalP"/>
    </source>
</evidence>
<dbReference type="Pfam" id="PF13387">
    <property type="entry name" value="Lnb_N"/>
    <property type="match status" value="1"/>
</dbReference>
<dbReference type="InterPro" id="IPR057165">
    <property type="entry name" value="DUF7843"/>
</dbReference>
<evidence type="ECO:0000259" key="3">
    <source>
        <dbReference type="Pfam" id="PF25222"/>
    </source>
</evidence>
<organism evidence="5 6">
    <name type="scientific">Aliidiomarina shirensis</name>
    <dbReference type="NCBI Taxonomy" id="1048642"/>
    <lineage>
        <taxon>Bacteria</taxon>
        <taxon>Pseudomonadati</taxon>
        <taxon>Pseudomonadota</taxon>
        <taxon>Gammaproteobacteria</taxon>
        <taxon>Alteromonadales</taxon>
        <taxon>Idiomarinaceae</taxon>
        <taxon>Aliidiomarina</taxon>
    </lineage>
</organism>
<dbReference type="OrthoDB" id="9759948at2"/>
<sequence>MRMLFGFTLSVTFLASFNTFAADVDLAKVSQQQDWRNLLHIPRHSNRSEIENQAFFLADNGRNDAEAELRATLALFQQEHVDNNDHPQCIYPARFFWLQQQGLLVDVERARCTDFSEWAEVAKLESSSLIFADGFLGNPASFYGHLLLKNNTQADEFGSELLNNSMNFGAAVSDDENPIVYILKGLFGGYQATYSASHFYRYNLNYAEAELRDLWNYELNISVEQAYLLAAHNWELLNTAYTYYFTHRNCAYHLGRTLELVTDQPMMPAHEPFVFPIAVVNRIFNNTINGEPAVRSVRHVESRQSRFRRKFLQLSNSEQHVARRWVETEGDSESDFLELNQSSRIRVLDVLADYYEFQLSQQRNDSNLKQRKNEVLVARMQLPAGAEAFVPANAIPPHQGVGGSMLQPRLIHNSELGAGVDLTYRIAYYDMLTPNAGKAPDSALSMGELGVRWHQDTGLELAKLWAVNIESLNINPTGLPGDGGRAWILRAGWQRNYVSAAGDDLQTFLRGGIGKAWQFGSTRLYTMLDGQLTGGDDLGNKFAIMPRVGFTYEFERSKVQCETRFIQANRTNSWAYTCDARAIHGSNWDMRIGIAHEDYTEGYLGVTVYW</sequence>
<evidence type="ECO:0000259" key="2">
    <source>
        <dbReference type="Pfam" id="PF13387"/>
    </source>
</evidence>
<evidence type="ECO:0000313" key="5">
    <source>
        <dbReference type="EMBL" id="RUO37354.1"/>
    </source>
</evidence>